<accession>A0A0E0DD23</accession>
<reference evidence="1" key="2">
    <citation type="submission" date="2018-05" db="EMBL/GenBank/DDBJ databases">
        <title>OmerRS3 (Oryza meridionalis Reference Sequence Version 3).</title>
        <authorList>
            <person name="Zhang J."/>
            <person name="Kudrna D."/>
            <person name="Lee S."/>
            <person name="Talag J."/>
            <person name="Welchert J."/>
            <person name="Wing R.A."/>
        </authorList>
    </citation>
    <scope>NUCLEOTIDE SEQUENCE [LARGE SCALE GENOMIC DNA]</scope>
    <source>
        <strain evidence="1">cv. OR44</strain>
    </source>
</reference>
<proteinExistence type="predicted"/>
<dbReference type="HOGENOM" id="CLU_2853567_0_0_1"/>
<dbReference type="AlphaFoldDB" id="A0A0E0DD23"/>
<dbReference type="EnsemblPlants" id="OMERI04G08570.1">
    <property type="protein sequence ID" value="OMERI04G08570.1"/>
    <property type="gene ID" value="OMERI04G08570"/>
</dbReference>
<keyword evidence="2" id="KW-1185">Reference proteome</keyword>
<organism evidence="1">
    <name type="scientific">Oryza meridionalis</name>
    <dbReference type="NCBI Taxonomy" id="40149"/>
    <lineage>
        <taxon>Eukaryota</taxon>
        <taxon>Viridiplantae</taxon>
        <taxon>Streptophyta</taxon>
        <taxon>Embryophyta</taxon>
        <taxon>Tracheophyta</taxon>
        <taxon>Spermatophyta</taxon>
        <taxon>Magnoliopsida</taxon>
        <taxon>Liliopsida</taxon>
        <taxon>Poales</taxon>
        <taxon>Poaceae</taxon>
        <taxon>BOP clade</taxon>
        <taxon>Oryzoideae</taxon>
        <taxon>Oryzeae</taxon>
        <taxon>Oryzinae</taxon>
        <taxon>Oryza</taxon>
    </lineage>
</organism>
<protein>
    <submittedName>
        <fullName evidence="1">Uncharacterized protein</fullName>
    </submittedName>
</protein>
<dbReference type="Proteomes" id="UP000008021">
    <property type="component" value="Chromosome 4"/>
</dbReference>
<reference evidence="1" key="1">
    <citation type="submission" date="2015-04" db="UniProtKB">
        <authorList>
            <consortium name="EnsemblPlants"/>
        </authorList>
    </citation>
    <scope>IDENTIFICATION</scope>
</reference>
<evidence type="ECO:0000313" key="2">
    <source>
        <dbReference type="Proteomes" id="UP000008021"/>
    </source>
</evidence>
<sequence length="65" mass="7337">MIWDWRQALPPPHVACNPTYLLLPLYHGLGAALSSACDDLESDWEGAVIPRRYHGITPDTLRNHD</sequence>
<evidence type="ECO:0000313" key="1">
    <source>
        <dbReference type="EnsemblPlants" id="OMERI04G08570.1"/>
    </source>
</evidence>
<dbReference type="Gramene" id="OMERI04G08570.1">
    <property type="protein sequence ID" value="OMERI04G08570.1"/>
    <property type="gene ID" value="OMERI04G08570"/>
</dbReference>
<name>A0A0E0DD23_9ORYZ</name>